<comment type="caution">
    <text evidence="2">The sequence shown here is derived from an EMBL/GenBank/DDBJ whole genome shotgun (WGS) entry which is preliminary data.</text>
</comment>
<dbReference type="PANTHER" id="PTHR46579">
    <property type="entry name" value="F5/8 TYPE C DOMAIN-CONTAINING PROTEIN-RELATED"/>
    <property type="match status" value="1"/>
</dbReference>
<sequence length="1011" mass="116900">MFNVFFNPKSSLTLDSKKSNKEKIKSGSLLQINLSPSLPRSSKKTKRSIFQNFETPCTNSLKINDHLDSDNNNIMIQLTHEDQSLKEQIVSTNSNFLITNDQNILSPVEETNKRLNDFNEETNSLISDDCSENSLFEASLTESSMSDDDHFDMFKSNDVKDENELYPNSKISISQFLVSFYALKAKHKLADNTCNDILKLFKLILPDKNKCPKTLYGFEKGIFNSKKVEYSDICRKCLSQSQVEDFEQFILKENLCENCEIEKSVLIRFGLAAQIKEIVEKNHNFGQIIEANHKARSKSDHSIQNALDGKIYQDMIKTVSYDKIIISLNLNTDGCPLVKSKNYTLWPLLGTILELDQSCREKFENMIILGKEIPKIDMFLSEIKFPHFINRKFNKILTDLKYKSSELKLFVFYLAIPILSDILPDDIWFMLCCYVLSVRTFYEPIKNIDELNSAKKLYEKYFGLLDCFFSESAYLYTTHAHLHLFEQVCLHGPLQCHSSFCFEGSLFNLKNLLTGTRGFTNQMVKRIFLIKNLSNELKDFINYENQNLNNFTQKLLGNIRNNQTHLYLPISKTYLNEKENELFMNNFEINLRNKFVLVSNRCKFANWVFHSINYNNKLKRDSYTICYKDNQKEKYGQIVKFFEIEDKFVKMSDHKEYVLVFFKRSNTYCVIDDEEMKLQGKKKAQIHFETGWSTGEILYRGGKIGSANSFFTSESEYDADDSEKRISKKVINQDQVSSKKTPSLQIIEDVPTTSYSNSDNVVEYVEVDRSSSKTTLEQNDFSLFKLYQDVQEIKIEIKEQQKILNEIFKLLKGSKTSQEEWPTEIMYNGTNLLDTHCESIGRYITSLMVKLFTLEERMEGAIIIPDLVNVKSEKTPLSPNRVEIFKKCVLAKAKPPKDQRTSFFVTCCEKANRRCYDAHKSKEAKNAGSSKQDNKGKKKSHEKKNPKKNKIKEISTSDEQSSSNLSPAKNASKKGQKKEIFTVQALKNTAQKSLVLVKVIAMNKIQTSRLI</sequence>
<reference evidence="2" key="1">
    <citation type="submission" date="2021-02" db="EMBL/GenBank/DDBJ databases">
        <authorList>
            <person name="Nowell W R."/>
        </authorList>
    </citation>
    <scope>NUCLEOTIDE SEQUENCE</scope>
    <source>
        <strain evidence="2">Ploen Becks lab</strain>
    </source>
</reference>
<dbReference type="EMBL" id="CAJNOC010002304">
    <property type="protein sequence ID" value="CAF0925046.1"/>
    <property type="molecule type" value="Genomic_DNA"/>
</dbReference>
<evidence type="ECO:0000256" key="1">
    <source>
        <dbReference type="SAM" id="MobiDB-lite"/>
    </source>
</evidence>
<feature type="compositionally biased region" description="Polar residues" evidence="1">
    <location>
        <begin position="957"/>
        <end position="969"/>
    </location>
</feature>
<feature type="compositionally biased region" description="Basic residues" evidence="1">
    <location>
        <begin position="936"/>
        <end position="950"/>
    </location>
</feature>
<organism evidence="2 3">
    <name type="scientific">Brachionus calyciflorus</name>
    <dbReference type="NCBI Taxonomy" id="104777"/>
    <lineage>
        <taxon>Eukaryota</taxon>
        <taxon>Metazoa</taxon>
        <taxon>Spiralia</taxon>
        <taxon>Gnathifera</taxon>
        <taxon>Rotifera</taxon>
        <taxon>Eurotatoria</taxon>
        <taxon>Monogononta</taxon>
        <taxon>Pseudotrocha</taxon>
        <taxon>Ploima</taxon>
        <taxon>Brachionidae</taxon>
        <taxon>Brachionus</taxon>
    </lineage>
</organism>
<keyword evidence="3" id="KW-1185">Reference proteome</keyword>
<evidence type="ECO:0000313" key="2">
    <source>
        <dbReference type="EMBL" id="CAF0925046.1"/>
    </source>
</evidence>
<dbReference type="PANTHER" id="PTHR46579:SF1">
    <property type="entry name" value="F5_8 TYPE C DOMAIN-CONTAINING PROTEIN"/>
    <property type="match status" value="1"/>
</dbReference>
<dbReference type="OrthoDB" id="3263820at2759"/>
<proteinExistence type="predicted"/>
<name>A0A814BD25_9BILA</name>
<dbReference type="AlphaFoldDB" id="A0A814BD25"/>
<dbReference type="Proteomes" id="UP000663879">
    <property type="component" value="Unassembled WGS sequence"/>
</dbReference>
<gene>
    <name evidence="2" type="ORF">OXX778_LOCUS12594</name>
</gene>
<feature type="region of interest" description="Disordered" evidence="1">
    <location>
        <begin position="919"/>
        <end position="976"/>
    </location>
</feature>
<accession>A0A814BD25</accession>
<protein>
    <submittedName>
        <fullName evidence="2">Uncharacterized protein</fullName>
    </submittedName>
</protein>
<evidence type="ECO:0000313" key="3">
    <source>
        <dbReference type="Proteomes" id="UP000663879"/>
    </source>
</evidence>